<dbReference type="SUPFAM" id="SSF55979">
    <property type="entry name" value="DNA clamp"/>
    <property type="match status" value="3"/>
</dbReference>
<dbReference type="CDD" id="cd00140">
    <property type="entry name" value="beta_clamp"/>
    <property type="match status" value="1"/>
</dbReference>
<sequence length="378" mass="39682">MRFTAAADLLGKAAAFAARHTAGHGAPLPALSGLRVSADADQVRFTGYDYEASSTATLPVRVDEPGEVLLPGRVFAEVVHALPARDVDVRSHGSTVEISTGAIEFTLPTLPLDDYPELPPAPGPVGAVDAGAFARAVAHMSKIALRNGTIPVLSGCLVEFGSESLTLTASDRFRIAIRDVPWKPTVPDLPAQVVVPARLLADAAKSLGHSDSLTVGVGELGESLLSLGTDHRLTTMRLIDETYPALRTKVPTDFVGAVTVALEDLRAALRRICIVADRYSAVVLTIADDEIAVGAAGDVDTRGRERLPARLEGSGTTTAFNAGYLLDGLDGLDTPYVRLAFNEGIRPACLTGRESLDGPDLPGVLYVAMPRRLPPSVG</sequence>
<evidence type="ECO:0000256" key="2">
    <source>
        <dbReference type="ARBA" id="ARBA00010752"/>
    </source>
</evidence>
<dbReference type="PANTHER" id="PTHR30478">
    <property type="entry name" value="DNA POLYMERASE III SUBUNIT BETA"/>
    <property type="match status" value="1"/>
</dbReference>
<dbReference type="SMART" id="SM00480">
    <property type="entry name" value="POL3Bc"/>
    <property type="match status" value="1"/>
</dbReference>
<reference evidence="12 13" key="1">
    <citation type="submission" date="2018-08" db="EMBL/GenBank/DDBJ databases">
        <title>Sequencing the genomes of 1000 actinobacteria strains.</title>
        <authorList>
            <person name="Klenk H.-P."/>
        </authorList>
    </citation>
    <scope>NUCLEOTIDE SEQUENCE [LARGE SCALE GENOMIC DNA]</scope>
    <source>
        <strain evidence="12 13">DSM 22891</strain>
    </source>
</reference>
<protein>
    <submittedName>
        <fullName evidence="12">DNA polymerase-3 subunit beta</fullName>
    </submittedName>
</protein>
<dbReference type="Pfam" id="PF00712">
    <property type="entry name" value="DNA_pol3_beta"/>
    <property type="match status" value="1"/>
</dbReference>
<dbReference type="GO" id="GO:0008408">
    <property type="term" value="F:3'-5' exonuclease activity"/>
    <property type="evidence" value="ECO:0007669"/>
    <property type="project" value="InterPro"/>
</dbReference>
<evidence type="ECO:0000313" key="12">
    <source>
        <dbReference type="EMBL" id="REF36160.1"/>
    </source>
</evidence>
<evidence type="ECO:0000259" key="10">
    <source>
        <dbReference type="Pfam" id="PF02767"/>
    </source>
</evidence>
<dbReference type="GO" id="GO:0003677">
    <property type="term" value="F:DNA binding"/>
    <property type="evidence" value="ECO:0007669"/>
    <property type="project" value="UniProtKB-KW"/>
</dbReference>
<name>A0A3D9V7M1_THECX</name>
<dbReference type="Pfam" id="PF02767">
    <property type="entry name" value="DNA_pol3_beta_2"/>
    <property type="match status" value="1"/>
</dbReference>
<dbReference type="GO" id="GO:0009360">
    <property type="term" value="C:DNA polymerase III complex"/>
    <property type="evidence" value="ECO:0007669"/>
    <property type="project" value="InterPro"/>
</dbReference>
<dbReference type="GO" id="GO:0003887">
    <property type="term" value="F:DNA-directed DNA polymerase activity"/>
    <property type="evidence" value="ECO:0007669"/>
    <property type="project" value="UniProtKB-KW"/>
</dbReference>
<feature type="domain" description="DNA polymerase III beta sliding clamp N-terminal" evidence="9">
    <location>
        <begin position="27"/>
        <end position="119"/>
    </location>
</feature>
<dbReference type="Gene3D" id="3.10.150.10">
    <property type="entry name" value="DNA Polymerase III, subunit A, domain 2"/>
    <property type="match status" value="3"/>
</dbReference>
<dbReference type="AlphaFoldDB" id="A0A3D9V7M1"/>
<keyword evidence="7" id="KW-0239">DNA-directed DNA polymerase</keyword>
<dbReference type="PANTHER" id="PTHR30478:SF0">
    <property type="entry name" value="BETA SLIDING CLAMP"/>
    <property type="match status" value="1"/>
</dbReference>
<evidence type="ECO:0000256" key="8">
    <source>
        <dbReference type="ARBA" id="ARBA00023125"/>
    </source>
</evidence>
<dbReference type="InterPro" id="IPR001001">
    <property type="entry name" value="DNA_polIII_beta"/>
</dbReference>
<keyword evidence="4" id="KW-0808">Transferase</keyword>
<dbReference type="EMBL" id="QTUC01000001">
    <property type="protein sequence ID" value="REF36160.1"/>
    <property type="molecule type" value="Genomic_DNA"/>
</dbReference>
<evidence type="ECO:0000259" key="11">
    <source>
        <dbReference type="Pfam" id="PF02768"/>
    </source>
</evidence>
<dbReference type="RefSeq" id="WP_115849840.1">
    <property type="nucleotide sequence ID" value="NZ_QTUC01000001.1"/>
</dbReference>
<feature type="domain" description="DNA polymerase III beta sliding clamp central" evidence="10">
    <location>
        <begin position="130"/>
        <end position="244"/>
    </location>
</feature>
<accession>A0A3D9V7M1</accession>
<comment type="caution">
    <text evidence="12">The sequence shown here is derived from an EMBL/GenBank/DDBJ whole genome shotgun (WGS) entry which is preliminary data.</text>
</comment>
<evidence type="ECO:0000259" key="9">
    <source>
        <dbReference type="Pfam" id="PF00712"/>
    </source>
</evidence>
<keyword evidence="5" id="KW-0548">Nucleotidyltransferase</keyword>
<proteinExistence type="inferred from homology"/>
<evidence type="ECO:0000256" key="4">
    <source>
        <dbReference type="ARBA" id="ARBA00022679"/>
    </source>
</evidence>
<feature type="domain" description="DNA polymerase III beta sliding clamp C-terminal" evidence="11">
    <location>
        <begin position="250"/>
        <end position="355"/>
    </location>
</feature>
<organism evidence="12 13">
    <name type="scientific">Thermasporomyces composti</name>
    <dbReference type="NCBI Taxonomy" id="696763"/>
    <lineage>
        <taxon>Bacteria</taxon>
        <taxon>Bacillati</taxon>
        <taxon>Actinomycetota</taxon>
        <taxon>Actinomycetes</taxon>
        <taxon>Propionibacteriales</taxon>
        <taxon>Nocardioidaceae</taxon>
        <taxon>Thermasporomyces</taxon>
    </lineage>
</organism>
<dbReference type="GO" id="GO:0005737">
    <property type="term" value="C:cytoplasm"/>
    <property type="evidence" value="ECO:0007669"/>
    <property type="project" value="UniProtKB-SubCell"/>
</dbReference>
<dbReference type="InterPro" id="IPR046938">
    <property type="entry name" value="DNA_clamp_sf"/>
</dbReference>
<keyword evidence="13" id="KW-1185">Reference proteome</keyword>
<dbReference type="InterPro" id="IPR022635">
    <property type="entry name" value="DNA_polIII_beta_C"/>
</dbReference>
<dbReference type="Pfam" id="PF02768">
    <property type="entry name" value="DNA_pol3_beta_3"/>
    <property type="match status" value="1"/>
</dbReference>
<dbReference type="NCBIfam" id="TIGR00663">
    <property type="entry name" value="dnan"/>
    <property type="match status" value="1"/>
</dbReference>
<comment type="subcellular location">
    <subcellularLocation>
        <location evidence="1">Cytoplasm</location>
    </subcellularLocation>
</comment>
<dbReference type="InterPro" id="IPR022634">
    <property type="entry name" value="DNA_polIII_beta_N"/>
</dbReference>
<evidence type="ECO:0000256" key="6">
    <source>
        <dbReference type="ARBA" id="ARBA00022705"/>
    </source>
</evidence>
<evidence type="ECO:0000256" key="5">
    <source>
        <dbReference type="ARBA" id="ARBA00022695"/>
    </source>
</evidence>
<evidence type="ECO:0000256" key="7">
    <source>
        <dbReference type="ARBA" id="ARBA00022932"/>
    </source>
</evidence>
<keyword evidence="8" id="KW-0238">DNA-binding</keyword>
<keyword evidence="6" id="KW-0235">DNA replication</keyword>
<evidence type="ECO:0000313" key="13">
    <source>
        <dbReference type="Proteomes" id="UP000256485"/>
    </source>
</evidence>
<keyword evidence="3" id="KW-0963">Cytoplasm</keyword>
<dbReference type="GO" id="GO:0006271">
    <property type="term" value="P:DNA strand elongation involved in DNA replication"/>
    <property type="evidence" value="ECO:0007669"/>
    <property type="project" value="TreeGrafter"/>
</dbReference>
<comment type="similarity">
    <text evidence="2">Belongs to the beta sliding clamp family.</text>
</comment>
<evidence type="ECO:0000256" key="1">
    <source>
        <dbReference type="ARBA" id="ARBA00004496"/>
    </source>
</evidence>
<dbReference type="InterPro" id="IPR022637">
    <property type="entry name" value="DNA_polIII_beta_cen"/>
</dbReference>
<dbReference type="Proteomes" id="UP000256485">
    <property type="component" value="Unassembled WGS sequence"/>
</dbReference>
<gene>
    <name evidence="12" type="ORF">DFJ64_1560</name>
</gene>
<dbReference type="OrthoDB" id="468978at2"/>
<evidence type="ECO:0000256" key="3">
    <source>
        <dbReference type="ARBA" id="ARBA00022490"/>
    </source>
</evidence>